<comment type="caution">
    <text evidence="2">The sequence shown here is derived from an EMBL/GenBank/DDBJ whole genome shotgun (WGS) entry which is preliminary data.</text>
</comment>
<dbReference type="PROSITE" id="PS50042">
    <property type="entry name" value="CNMP_BINDING_3"/>
    <property type="match status" value="1"/>
</dbReference>
<sequence>MSAIYSHMRNEMDAFSSLSDETWQRFLSFCRVITKSKGEHLYPFSQMPTSYCFLHKGVARLYACDDLGQEYNKRFFIEGQFPGVMSALHLGKATDQGVECLTDCELVEVDFHRYRTYLFTSNELMAFQIKYLEANWLLDKDQREILLVQQDATARYLLFLQQWPTLTNRIAQYHVASHLGISATQLSRIRKSLNFVEN</sequence>
<dbReference type="InterPro" id="IPR000595">
    <property type="entry name" value="cNMP-bd_dom"/>
</dbReference>
<dbReference type="EMBL" id="AQGV01000015">
    <property type="protein sequence ID" value="MBE0371114.1"/>
    <property type="molecule type" value="Genomic_DNA"/>
</dbReference>
<dbReference type="SUPFAM" id="SSF51206">
    <property type="entry name" value="cAMP-binding domain-like"/>
    <property type="match status" value="1"/>
</dbReference>
<organism evidence="2 3">
    <name type="scientific">Pseudoalteromonas aurantia 208</name>
    <dbReference type="NCBI Taxonomy" id="1314867"/>
    <lineage>
        <taxon>Bacteria</taxon>
        <taxon>Pseudomonadati</taxon>
        <taxon>Pseudomonadota</taxon>
        <taxon>Gammaproteobacteria</taxon>
        <taxon>Alteromonadales</taxon>
        <taxon>Pseudoalteromonadaceae</taxon>
        <taxon>Pseudoalteromonas</taxon>
    </lineage>
</organism>
<proteinExistence type="predicted"/>
<accession>A0ABR9EJD2</accession>
<reference evidence="2 3" key="1">
    <citation type="submission" date="2015-03" db="EMBL/GenBank/DDBJ databases">
        <title>Genome sequence of Pseudoalteromonas aurantia.</title>
        <authorList>
            <person name="Xie B.-B."/>
            <person name="Rong J.-C."/>
            <person name="Qin Q.-L."/>
            <person name="Zhang Y.-Z."/>
        </authorList>
    </citation>
    <scope>NUCLEOTIDE SEQUENCE [LARGE SCALE GENOMIC DNA]</scope>
    <source>
        <strain evidence="2 3">208</strain>
    </source>
</reference>
<dbReference type="RefSeq" id="WP_192510112.1">
    <property type="nucleotide sequence ID" value="NZ_AQGV01000015.1"/>
</dbReference>
<name>A0ABR9EJD2_9GAMM</name>
<evidence type="ECO:0000313" key="2">
    <source>
        <dbReference type="EMBL" id="MBE0371114.1"/>
    </source>
</evidence>
<gene>
    <name evidence="2" type="ORF">PAUR_b1298</name>
</gene>
<dbReference type="Proteomes" id="UP000615755">
    <property type="component" value="Unassembled WGS sequence"/>
</dbReference>
<dbReference type="InterPro" id="IPR018490">
    <property type="entry name" value="cNMP-bd_dom_sf"/>
</dbReference>
<feature type="domain" description="Cyclic nucleotide-binding" evidence="1">
    <location>
        <begin position="14"/>
        <end position="135"/>
    </location>
</feature>
<dbReference type="InterPro" id="IPR014710">
    <property type="entry name" value="RmlC-like_jellyroll"/>
</dbReference>
<dbReference type="Gene3D" id="2.60.120.10">
    <property type="entry name" value="Jelly Rolls"/>
    <property type="match status" value="1"/>
</dbReference>
<protein>
    <recommendedName>
        <fullName evidence="1">Cyclic nucleotide-binding domain-containing protein</fullName>
    </recommendedName>
</protein>
<evidence type="ECO:0000259" key="1">
    <source>
        <dbReference type="PROSITE" id="PS50042"/>
    </source>
</evidence>
<keyword evidence="3" id="KW-1185">Reference proteome</keyword>
<evidence type="ECO:0000313" key="3">
    <source>
        <dbReference type="Proteomes" id="UP000615755"/>
    </source>
</evidence>
<dbReference type="CDD" id="cd00038">
    <property type="entry name" value="CAP_ED"/>
    <property type="match status" value="1"/>
</dbReference>